<dbReference type="InterPro" id="IPR036097">
    <property type="entry name" value="HisK_dim/P_sf"/>
</dbReference>
<reference evidence="12 13" key="1">
    <citation type="submission" date="2019-10" db="EMBL/GenBank/DDBJ databases">
        <title>Description of Paenibacillus choica sp. nov.</title>
        <authorList>
            <person name="Carlier A."/>
            <person name="Qi S."/>
        </authorList>
    </citation>
    <scope>NUCLEOTIDE SEQUENCE [LARGE SCALE GENOMIC DNA]</scope>
    <source>
        <strain evidence="12 13">LMG 31460</strain>
    </source>
</reference>
<keyword evidence="8" id="KW-0902">Two-component regulatory system</keyword>
<dbReference type="SMART" id="SM00388">
    <property type="entry name" value="HisKA"/>
    <property type="match status" value="1"/>
</dbReference>
<evidence type="ECO:0000256" key="8">
    <source>
        <dbReference type="ARBA" id="ARBA00023012"/>
    </source>
</evidence>
<dbReference type="InterPro" id="IPR000700">
    <property type="entry name" value="PAS-assoc_C"/>
</dbReference>
<feature type="domain" description="Histidine kinase" evidence="9">
    <location>
        <begin position="354"/>
        <end position="558"/>
    </location>
</feature>
<dbReference type="InterPro" id="IPR003661">
    <property type="entry name" value="HisK_dim/P_dom"/>
</dbReference>
<dbReference type="Proteomes" id="UP000658690">
    <property type="component" value="Unassembled WGS sequence"/>
</dbReference>
<dbReference type="SUPFAM" id="SSF55785">
    <property type="entry name" value="PYP-like sensor domain (PAS domain)"/>
    <property type="match status" value="2"/>
</dbReference>
<sequence>MDTSGRGRLQIKKWKESGNLTLFSLYCVFLAGKTADHVESSHDVYDHSSLIERMWRMADFMGNQSETSELKLLTSHELYHQLFGCAIIAMAIVSLDGRLLKVNTSLCRLFGYTEEELIGQHIQEFSHLDDVETYAELCDQTLRGERESSPKENRYVHKDGSMIWGMVQVSFIRDTDAHPNFAVVQIQDVSERKCLEYKLEESRLSYQSRLNHNHNQLILNAVSEGMFGIDEHFGTTFWNKAAECLTGYTYEEMVGKNPYLVLTRACVTNEDLQIKKETVLNRTMLEGVCVCSNEIFYKKNGDSFPVEFMTSPILDQDQIIGVVLSFIDITERRRTEELLRRSEKMSLIGQLAAGVAHEIRNPLTTLKGFMQFLHQGAPNKKEYYDIMMSELERIELITTEMLVLAKPQFIHYQPKSIENIIKSVITLLETQAIINNIQFVVAMEHHLPLVLCEENQLKQSFINLIKNAMEAMPDGGQIDIQLFSVGDKAVRVLFQDSGHGIPQDVLARLGEPFFTTKEKGTGLGIMITNRIIEDHLGQFVVESKVGEGTVVSVTLPST</sequence>
<feature type="domain" description="PAC" evidence="11">
    <location>
        <begin position="149"/>
        <end position="201"/>
    </location>
</feature>
<keyword evidence="5" id="KW-0547">Nucleotide-binding</keyword>
<protein>
    <recommendedName>
        <fullName evidence="2">histidine kinase</fullName>
        <ecNumber evidence="2">2.7.13.3</ecNumber>
    </recommendedName>
</protein>
<evidence type="ECO:0000256" key="6">
    <source>
        <dbReference type="ARBA" id="ARBA00022777"/>
    </source>
</evidence>
<dbReference type="InterPro" id="IPR001610">
    <property type="entry name" value="PAC"/>
</dbReference>
<dbReference type="EC" id="2.7.13.3" evidence="2"/>
<evidence type="ECO:0000256" key="4">
    <source>
        <dbReference type="ARBA" id="ARBA00022679"/>
    </source>
</evidence>
<dbReference type="PROSITE" id="PS50113">
    <property type="entry name" value="PAC"/>
    <property type="match status" value="2"/>
</dbReference>
<dbReference type="Pfam" id="PF02518">
    <property type="entry name" value="HATPase_c"/>
    <property type="match status" value="1"/>
</dbReference>
<gene>
    <name evidence="12" type="ORF">GC102_20215</name>
</gene>
<keyword evidence="7" id="KW-0067">ATP-binding</keyword>
<keyword evidence="4" id="KW-0808">Transferase</keyword>
<feature type="domain" description="PAS" evidence="10">
    <location>
        <begin position="211"/>
        <end position="287"/>
    </location>
</feature>
<evidence type="ECO:0000256" key="1">
    <source>
        <dbReference type="ARBA" id="ARBA00000085"/>
    </source>
</evidence>
<dbReference type="Pfam" id="PF00512">
    <property type="entry name" value="HisKA"/>
    <property type="match status" value="1"/>
</dbReference>
<dbReference type="PANTHER" id="PTHR43065:SF34">
    <property type="entry name" value="SPORULATION KINASE A"/>
    <property type="match status" value="1"/>
</dbReference>
<dbReference type="SMART" id="SM00387">
    <property type="entry name" value="HATPase_c"/>
    <property type="match status" value="1"/>
</dbReference>
<evidence type="ECO:0000256" key="2">
    <source>
        <dbReference type="ARBA" id="ARBA00012438"/>
    </source>
</evidence>
<keyword evidence="3" id="KW-0597">Phosphoprotein</keyword>
<dbReference type="SUPFAM" id="SSF55874">
    <property type="entry name" value="ATPase domain of HSP90 chaperone/DNA topoisomerase II/histidine kinase"/>
    <property type="match status" value="1"/>
</dbReference>
<dbReference type="EMBL" id="WHOC01000095">
    <property type="protein sequence ID" value="NOU88077.1"/>
    <property type="molecule type" value="Genomic_DNA"/>
</dbReference>
<dbReference type="Gene3D" id="3.30.450.20">
    <property type="entry name" value="PAS domain"/>
    <property type="match status" value="2"/>
</dbReference>
<dbReference type="InterPro" id="IPR000014">
    <property type="entry name" value="PAS"/>
</dbReference>
<dbReference type="PRINTS" id="PR00344">
    <property type="entry name" value="BCTRLSENSOR"/>
</dbReference>
<comment type="catalytic activity">
    <reaction evidence="1">
        <text>ATP + protein L-histidine = ADP + protein N-phospho-L-histidine.</text>
        <dbReference type="EC" id="2.7.13.3"/>
    </reaction>
</comment>
<keyword evidence="6" id="KW-0418">Kinase</keyword>
<feature type="domain" description="PAC" evidence="11">
    <location>
        <begin position="290"/>
        <end position="341"/>
    </location>
</feature>
<dbReference type="Gene3D" id="3.30.565.10">
    <property type="entry name" value="Histidine kinase-like ATPase, C-terminal domain"/>
    <property type="match status" value="1"/>
</dbReference>
<organism evidence="12 13">
    <name type="scientific">Paenibacillus germinis</name>
    <dbReference type="NCBI Taxonomy" id="2654979"/>
    <lineage>
        <taxon>Bacteria</taxon>
        <taxon>Bacillati</taxon>
        <taxon>Bacillota</taxon>
        <taxon>Bacilli</taxon>
        <taxon>Bacillales</taxon>
        <taxon>Paenibacillaceae</taxon>
        <taxon>Paenibacillus</taxon>
    </lineage>
</organism>
<dbReference type="CDD" id="cd00082">
    <property type="entry name" value="HisKA"/>
    <property type="match status" value="1"/>
</dbReference>
<dbReference type="InterPro" id="IPR003594">
    <property type="entry name" value="HATPase_dom"/>
</dbReference>
<evidence type="ECO:0000256" key="3">
    <source>
        <dbReference type="ARBA" id="ARBA00022553"/>
    </source>
</evidence>
<evidence type="ECO:0000256" key="5">
    <source>
        <dbReference type="ARBA" id="ARBA00022741"/>
    </source>
</evidence>
<dbReference type="SMART" id="SM00086">
    <property type="entry name" value="PAC"/>
    <property type="match status" value="2"/>
</dbReference>
<dbReference type="PROSITE" id="PS50109">
    <property type="entry name" value="HIS_KIN"/>
    <property type="match status" value="1"/>
</dbReference>
<dbReference type="SMART" id="SM00091">
    <property type="entry name" value="PAS"/>
    <property type="match status" value="2"/>
</dbReference>
<evidence type="ECO:0000259" key="9">
    <source>
        <dbReference type="PROSITE" id="PS50109"/>
    </source>
</evidence>
<evidence type="ECO:0000256" key="7">
    <source>
        <dbReference type="ARBA" id="ARBA00022840"/>
    </source>
</evidence>
<dbReference type="InterPro" id="IPR035965">
    <property type="entry name" value="PAS-like_dom_sf"/>
</dbReference>
<feature type="domain" description="PAS" evidence="10">
    <location>
        <begin position="75"/>
        <end position="145"/>
    </location>
</feature>
<dbReference type="Pfam" id="PF13426">
    <property type="entry name" value="PAS_9"/>
    <property type="match status" value="2"/>
</dbReference>
<accession>A0ABX1Z4G3</accession>
<dbReference type="NCBIfam" id="TIGR00229">
    <property type="entry name" value="sensory_box"/>
    <property type="match status" value="2"/>
</dbReference>
<dbReference type="InterPro" id="IPR036890">
    <property type="entry name" value="HATPase_C_sf"/>
</dbReference>
<evidence type="ECO:0000313" key="13">
    <source>
        <dbReference type="Proteomes" id="UP000658690"/>
    </source>
</evidence>
<dbReference type="InterPro" id="IPR004358">
    <property type="entry name" value="Sig_transdc_His_kin-like_C"/>
</dbReference>
<name>A0ABX1Z4G3_9BACL</name>
<evidence type="ECO:0000259" key="10">
    <source>
        <dbReference type="PROSITE" id="PS50112"/>
    </source>
</evidence>
<evidence type="ECO:0000313" key="12">
    <source>
        <dbReference type="EMBL" id="NOU88077.1"/>
    </source>
</evidence>
<comment type="caution">
    <text evidence="12">The sequence shown here is derived from an EMBL/GenBank/DDBJ whole genome shotgun (WGS) entry which is preliminary data.</text>
</comment>
<dbReference type="SUPFAM" id="SSF47384">
    <property type="entry name" value="Homodimeric domain of signal transducing histidine kinase"/>
    <property type="match status" value="1"/>
</dbReference>
<evidence type="ECO:0000259" key="11">
    <source>
        <dbReference type="PROSITE" id="PS50113"/>
    </source>
</evidence>
<proteinExistence type="predicted"/>
<dbReference type="CDD" id="cd00130">
    <property type="entry name" value="PAS"/>
    <property type="match status" value="2"/>
</dbReference>
<dbReference type="PANTHER" id="PTHR43065">
    <property type="entry name" value="SENSOR HISTIDINE KINASE"/>
    <property type="match status" value="1"/>
</dbReference>
<dbReference type="Gene3D" id="1.10.287.130">
    <property type="match status" value="1"/>
</dbReference>
<dbReference type="InterPro" id="IPR005467">
    <property type="entry name" value="His_kinase_dom"/>
</dbReference>
<dbReference type="PROSITE" id="PS50112">
    <property type="entry name" value="PAS"/>
    <property type="match status" value="2"/>
</dbReference>
<keyword evidence="13" id="KW-1185">Reference proteome</keyword>